<name>A0A163A1C5_MUCCL</name>
<evidence type="ECO:0000313" key="3">
    <source>
        <dbReference type="EMBL" id="OAD09067.1"/>
    </source>
</evidence>
<protein>
    <submittedName>
        <fullName evidence="3">Uncharacterized protein</fullName>
    </submittedName>
</protein>
<feature type="region of interest" description="Disordered" evidence="1">
    <location>
        <begin position="54"/>
        <end position="94"/>
    </location>
</feature>
<keyword evidence="2" id="KW-0472">Membrane</keyword>
<keyword evidence="4" id="KW-1185">Reference proteome</keyword>
<sequence>MDSKRQRRYTIARPESALKLLTENDDALQEEDQQFDRISDILSNLIQEANQAVSIPLTPSPSPPRLTNTSFVSSKKKSPKRPVSYPSKRSLTPMPSTIMTTKRHHVTQINNTTPVLLESFKRLDSSMAILDSLSKDLIVPAAASSVKKQKKIHHHLSFDTRLSALILLPLFHVPHVLISMVFDSISSYDSLMPVTSSAASSGSHSNSFSGMLIWAFIFAVTNVIMVENRLPSTPTAPTRQIIPGAYNVKRRRRNSSKPGDDGPSNKQFYLQRHDRAMRALQGSPSTHSNTLTSNGLRLSSAVRARRNSF</sequence>
<dbReference type="EMBL" id="AMYB01000001">
    <property type="protein sequence ID" value="OAD09067.1"/>
    <property type="molecule type" value="Genomic_DNA"/>
</dbReference>
<comment type="caution">
    <text evidence="3">The sequence shown here is derived from an EMBL/GenBank/DDBJ whole genome shotgun (WGS) entry which is preliminary data.</text>
</comment>
<dbReference type="VEuPathDB" id="FungiDB:MUCCIDRAFT_76068"/>
<gene>
    <name evidence="3" type="ORF">MUCCIDRAFT_76068</name>
</gene>
<dbReference type="OrthoDB" id="2282689at2759"/>
<evidence type="ECO:0000256" key="1">
    <source>
        <dbReference type="SAM" id="MobiDB-lite"/>
    </source>
</evidence>
<reference evidence="3 4" key="1">
    <citation type="submission" date="2015-06" db="EMBL/GenBank/DDBJ databases">
        <title>Expansion of signal transduction pathways in fungi by whole-genome duplication.</title>
        <authorList>
            <consortium name="DOE Joint Genome Institute"/>
            <person name="Corrochano L.M."/>
            <person name="Kuo A."/>
            <person name="Marcet-Houben M."/>
            <person name="Polaino S."/>
            <person name="Salamov A."/>
            <person name="Villalobos J.M."/>
            <person name="Alvarez M.I."/>
            <person name="Avalos J."/>
            <person name="Benito E.P."/>
            <person name="Benoit I."/>
            <person name="Burger G."/>
            <person name="Camino L.P."/>
            <person name="Canovas D."/>
            <person name="Cerda-Olmedo E."/>
            <person name="Cheng J.-F."/>
            <person name="Dominguez A."/>
            <person name="Elias M."/>
            <person name="Eslava A.P."/>
            <person name="Glaser F."/>
            <person name="Grimwood J."/>
            <person name="Gutierrez G."/>
            <person name="Heitman J."/>
            <person name="Henrissat B."/>
            <person name="Iturriaga E.A."/>
            <person name="Lang B.F."/>
            <person name="Lavin J.L."/>
            <person name="Lee S."/>
            <person name="Li W."/>
            <person name="Lindquist E."/>
            <person name="Lopez-Garcia S."/>
            <person name="Luque E.M."/>
            <person name="Marcos A.T."/>
            <person name="Martin J."/>
            <person name="Mccluskey K."/>
            <person name="Medina H.R."/>
            <person name="Miralles-Duran A."/>
            <person name="Miyazaki A."/>
            <person name="Munoz-Torres E."/>
            <person name="Oguiza J.A."/>
            <person name="Ohm R."/>
            <person name="Olmedo M."/>
            <person name="Orejas M."/>
            <person name="Ortiz-Castellanos L."/>
            <person name="Pisabarro A.G."/>
            <person name="Rodriguez-Romero J."/>
            <person name="Ruiz-Herrera J."/>
            <person name="Ruiz-Vazquez R."/>
            <person name="Sanz C."/>
            <person name="Schackwitz W."/>
            <person name="Schmutz J."/>
            <person name="Shahriari M."/>
            <person name="Shelest E."/>
            <person name="Silva-Franco F."/>
            <person name="Soanes D."/>
            <person name="Syed K."/>
            <person name="Tagua V.G."/>
            <person name="Talbot N.J."/>
            <person name="Thon M."/>
            <person name="De Vries R.P."/>
            <person name="Wiebenga A."/>
            <person name="Yadav J.S."/>
            <person name="Braun E.L."/>
            <person name="Baker S."/>
            <person name="Garre V."/>
            <person name="Horwitz B."/>
            <person name="Torres-Martinez S."/>
            <person name="Idnurm A."/>
            <person name="Herrera-Estrella A."/>
            <person name="Gabaldon T."/>
            <person name="Grigoriev I.V."/>
        </authorList>
    </citation>
    <scope>NUCLEOTIDE SEQUENCE [LARGE SCALE GENOMIC DNA]</scope>
    <source>
        <strain evidence="3 4">CBS 277.49</strain>
    </source>
</reference>
<feature type="transmembrane region" description="Helical" evidence="2">
    <location>
        <begin position="208"/>
        <end position="226"/>
    </location>
</feature>
<organism evidence="3 4">
    <name type="scientific">Mucor lusitanicus CBS 277.49</name>
    <dbReference type="NCBI Taxonomy" id="747725"/>
    <lineage>
        <taxon>Eukaryota</taxon>
        <taxon>Fungi</taxon>
        <taxon>Fungi incertae sedis</taxon>
        <taxon>Mucoromycota</taxon>
        <taxon>Mucoromycotina</taxon>
        <taxon>Mucoromycetes</taxon>
        <taxon>Mucorales</taxon>
        <taxon>Mucorineae</taxon>
        <taxon>Mucoraceae</taxon>
        <taxon>Mucor</taxon>
    </lineage>
</organism>
<evidence type="ECO:0000313" key="4">
    <source>
        <dbReference type="Proteomes" id="UP000077051"/>
    </source>
</evidence>
<keyword evidence="2" id="KW-0812">Transmembrane</keyword>
<dbReference type="AlphaFoldDB" id="A0A163A1C5"/>
<proteinExistence type="predicted"/>
<feature type="transmembrane region" description="Helical" evidence="2">
    <location>
        <begin position="164"/>
        <end position="188"/>
    </location>
</feature>
<evidence type="ECO:0000256" key="2">
    <source>
        <dbReference type="SAM" id="Phobius"/>
    </source>
</evidence>
<dbReference type="Proteomes" id="UP000077051">
    <property type="component" value="Unassembled WGS sequence"/>
</dbReference>
<keyword evidence="2" id="KW-1133">Transmembrane helix</keyword>
<accession>A0A163A1C5</accession>
<feature type="region of interest" description="Disordered" evidence="1">
    <location>
        <begin position="234"/>
        <end position="267"/>
    </location>
</feature>
<feature type="compositionally biased region" description="Low complexity" evidence="1">
    <location>
        <begin position="81"/>
        <end position="90"/>
    </location>
</feature>